<dbReference type="SUPFAM" id="SSF56300">
    <property type="entry name" value="Metallo-dependent phosphatases"/>
    <property type="match status" value="1"/>
</dbReference>
<feature type="domain" description="Calcineurin-like phosphoesterase" evidence="2">
    <location>
        <begin position="68"/>
        <end position="268"/>
    </location>
</feature>
<dbReference type="PANTHER" id="PTHR43143">
    <property type="entry name" value="METALLOPHOSPHOESTERASE, CALCINEURIN SUPERFAMILY"/>
    <property type="match status" value="1"/>
</dbReference>
<accession>A0A4R6WMY7</accession>
<name>A0A4R6WMY7_9SPHI</name>
<dbReference type="InterPro" id="IPR004843">
    <property type="entry name" value="Calcineurin-like_PHP"/>
</dbReference>
<protein>
    <submittedName>
        <fullName evidence="3">Calcineurin-like phosphoesterase family protein</fullName>
    </submittedName>
</protein>
<gene>
    <name evidence="3" type="ORF">CLV99_1607</name>
</gene>
<keyword evidence="1" id="KW-0732">Signal</keyword>
<dbReference type="InterPro" id="IPR051918">
    <property type="entry name" value="STPP_CPPED1"/>
</dbReference>
<dbReference type="GO" id="GO:0016787">
    <property type="term" value="F:hydrolase activity"/>
    <property type="evidence" value="ECO:0007669"/>
    <property type="project" value="InterPro"/>
</dbReference>
<reference evidence="3 4" key="1">
    <citation type="submission" date="2019-03" db="EMBL/GenBank/DDBJ databases">
        <title>Genomic Encyclopedia of Archaeal and Bacterial Type Strains, Phase II (KMG-II): from individual species to whole genera.</title>
        <authorList>
            <person name="Goeker M."/>
        </authorList>
    </citation>
    <scope>NUCLEOTIDE SEQUENCE [LARGE SCALE GENOMIC DNA]</scope>
    <source>
        <strain evidence="3 4">DSM 28353</strain>
    </source>
</reference>
<sequence>MNPIKKLTLFLQICLFVTFSFAQTDSYRPPKLTNSDSWSMILVPDVQSYVKFERNHGILELMTGWVSGQIEPLNIQMVLSTGDLVEHNSWLSPDGKQADQAGIQQWKAASRAFERLDGRVPYLNATGNHDYGIKSVENRKTYYDDFFPVDRNRLSQRLLKEAGFNADNQPSLVNAAYEFLSPFNEKYLFLVLEFAPRDETIEWAKKVIGDNKYKSHRVVLLTHSYLNSKNEHIVKENYPLENCNYGRAVFEKLVQPSSNIEMVFSGHIGAPDDFEGHVGYRTDKNSAGRTVHQMTFNAQALGGGWHGNGGDGWLRWMEFMPDKRTVKVKTFSPFFAISPTTRQFAWERAPYNEFEFQLDSK</sequence>
<evidence type="ECO:0000259" key="2">
    <source>
        <dbReference type="Pfam" id="PF00149"/>
    </source>
</evidence>
<proteinExistence type="predicted"/>
<dbReference type="PANTHER" id="PTHR43143:SF5">
    <property type="entry name" value="SECRETED PROTEIN"/>
    <property type="match status" value="1"/>
</dbReference>
<dbReference type="RefSeq" id="WP_133583895.1">
    <property type="nucleotide sequence ID" value="NZ_SNYV01000011.1"/>
</dbReference>
<dbReference type="Proteomes" id="UP000295292">
    <property type="component" value="Unassembled WGS sequence"/>
</dbReference>
<evidence type="ECO:0000313" key="4">
    <source>
        <dbReference type="Proteomes" id="UP000295292"/>
    </source>
</evidence>
<evidence type="ECO:0000256" key="1">
    <source>
        <dbReference type="SAM" id="SignalP"/>
    </source>
</evidence>
<dbReference type="InterPro" id="IPR029052">
    <property type="entry name" value="Metallo-depent_PP-like"/>
</dbReference>
<feature type="signal peptide" evidence="1">
    <location>
        <begin position="1"/>
        <end position="22"/>
    </location>
</feature>
<feature type="chain" id="PRO_5020955838" evidence="1">
    <location>
        <begin position="23"/>
        <end position="361"/>
    </location>
</feature>
<comment type="caution">
    <text evidence="3">The sequence shown here is derived from an EMBL/GenBank/DDBJ whole genome shotgun (WGS) entry which is preliminary data.</text>
</comment>
<dbReference type="AlphaFoldDB" id="A0A4R6WMY7"/>
<dbReference type="EMBL" id="SNYV01000011">
    <property type="protein sequence ID" value="TDQ80152.1"/>
    <property type="molecule type" value="Genomic_DNA"/>
</dbReference>
<dbReference type="OrthoDB" id="9772095at2"/>
<organism evidence="3 4">
    <name type="scientific">Sphingobacterium yanglingense</name>
    <dbReference type="NCBI Taxonomy" id="1437280"/>
    <lineage>
        <taxon>Bacteria</taxon>
        <taxon>Pseudomonadati</taxon>
        <taxon>Bacteroidota</taxon>
        <taxon>Sphingobacteriia</taxon>
        <taxon>Sphingobacteriales</taxon>
        <taxon>Sphingobacteriaceae</taxon>
        <taxon>Sphingobacterium</taxon>
    </lineage>
</organism>
<keyword evidence="4" id="KW-1185">Reference proteome</keyword>
<dbReference type="Pfam" id="PF00149">
    <property type="entry name" value="Metallophos"/>
    <property type="match status" value="1"/>
</dbReference>
<evidence type="ECO:0000313" key="3">
    <source>
        <dbReference type="EMBL" id="TDQ80152.1"/>
    </source>
</evidence>
<dbReference type="Gene3D" id="3.60.21.10">
    <property type="match status" value="1"/>
</dbReference>